<keyword evidence="3 6" id="KW-0812">Transmembrane</keyword>
<protein>
    <recommendedName>
        <fullName evidence="9">YitT family protein</fullName>
    </recommendedName>
</protein>
<sequence>MNVKHPLLEDVIALLSGTAMVALGVLLLKQAELLTGGTAGLALLLSRLTEVGFGLWFFLFNLPFYLLAWLRMGAGFTLKTFISVSLVSFFSEHMEWVISLNRIEPLFSALMGGLLIGVGMLILFRHQASLGGIGILALYLQDRYGIRAGKVQMALDGLILLISFTIVPVYLLLLSVLGAVLINQVLTINHRPGRYNAMA</sequence>
<evidence type="ECO:0000256" key="4">
    <source>
        <dbReference type="ARBA" id="ARBA00022989"/>
    </source>
</evidence>
<accession>A0A1J4QH23</accession>
<name>A0A1J4QH23_9GAMM</name>
<dbReference type="PANTHER" id="PTHR33545">
    <property type="entry name" value="UPF0750 MEMBRANE PROTEIN YITT-RELATED"/>
    <property type="match status" value="1"/>
</dbReference>
<dbReference type="Proteomes" id="UP000243073">
    <property type="component" value="Unassembled WGS sequence"/>
</dbReference>
<dbReference type="GO" id="GO:0005886">
    <property type="term" value="C:plasma membrane"/>
    <property type="evidence" value="ECO:0007669"/>
    <property type="project" value="UniProtKB-SubCell"/>
</dbReference>
<evidence type="ECO:0000256" key="6">
    <source>
        <dbReference type="SAM" id="Phobius"/>
    </source>
</evidence>
<evidence type="ECO:0000313" key="7">
    <source>
        <dbReference type="EMBL" id="OIN12164.1"/>
    </source>
</evidence>
<evidence type="ECO:0000256" key="1">
    <source>
        <dbReference type="ARBA" id="ARBA00004651"/>
    </source>
</evidence>
<keyword evidence="8" id="KW-1185">Reference proteome</keyword>
<dbReference type="InterPro" id="IPR051461">
    <property type="entry name" value="UPF0750_membrane"/>
</dbReference>
<keyword evidence="5 6" id="KW-0472">Membrane</keyword>
<proteinExistence type="predicted"/>
<dbReference type="OrthoDB" id="3296441at2"/>
<reference evidence="7 8" key="1">
    <citation type="submission" date="2016-07" db="EMBL/GenBank/DDBJ databases">
        <title>Draft Genome Sequence of Oceanisphaera psychrotolerans, isolated from coastal sediment samples.</title>
        <authorList>
            <person name="Zhuo S."/>
            <person name="Ruan Z."/>
        </authorList>
    </citation>
    <scope>NUCLEOTIDE SEQUENCE [LARGE SCALE GENOMIC DNA]</scope>
    <source>
        <strain evidence="7 8">LAM-WHM-ZC</strain>
    </source>
</reference>
<dbReference type="InterPro" id="IPR003740">
    <property type="entry name" value="YitT"/>
</dbReference>
<keyword evidence="2" id="KW-1003">Cell membrane</keyword>
<evidence type="ECO:0000256" key="5">
    <source>
        <dbReference type="ARBA" id="ARBA00023136"/>
    </source>
</evidence>
<evidence type="ECO:0000313" key="8">
    <source>
        <dbReference type="Proteomes" id="UP000243073"/>
    </source>
</evidence>
<gene>
    <name evidence="7" type="ORF">BFR47_00175</name>
</gene>
<dbReference type="Pfam" id="PF02588">
    <property type="entry name" value="YitT_membrane"/>
    <property type="match status" value="1"/>
</dbReference>
<evidence type="ECO:0000256" key="2">
    <source>
        <dbReference type="ARBA" id="ARBA00022475"/>
    </source>
</evidence>
<keyword evidence="4 6" id="KW-1133">Transmembrane helix</keyword>
<feature type="transmembrane region" description="Helical" evidence="6">
    <location>
        <begin position="158"/>
        <end position="182"/>
    </location>
</feature>
<evidence type="ECO:0000256" key="3">
    <source>
        <dbReference type="ARBA" id="ARBA00022692"/>
    </source>
</evidence>
<comment type="subcellular location">
    <subcellularLocation>
        <location evidence="1">Cell membrane</location>
        <topology evidence="1">Multi-pass membrane protein</topology>
    </subcellularLocation>
</comment>
<dbReference type="PANTHER" id="PTHR33545:SF5">
    <property type="entry name" value="UPF0750 MEMBRANE PROTEIN YITT"/>
    <property type="match status" value="1"/>
</dbReference>
<comment type="caution">
    <text evidence="7">The sequence shown here is derived from an EMBL/GenBank/DDBJ whole genome shotgun (WGS) entry which is preliminary data.</text>
</comment>
<dbReference type="AlphaFoldDB" id="A0A1J4QH23"/>
<feature type="transmembrane region" description="Helical" evidence="6">
    <location>
        <begin position="12"/>
        <end position="28"/>
    </location>
</feature>
<feature type="transmembrane region" description="Helical" evidence="6">
    <location>
        <begin position="103"/>
        <end position="124"/>
    </location>
</feature>
<evidence type="ECO:0008006" key="9">
    <source>
        <dbReference type="Google" id="ProtNLM"/>
    </source>
</evidence>
<feature type="transmembrane region" description="Helical" evidence="6">
    <location>
        <begin position="40"/>
        <end position="60"/>
    </location>
</feature>
<organism evidence="7 8">
    <name type="scientific">Oceanisphaera psychrotolerans</name>
    <dbReference type="NCBI Taxonomy" id="1414654"/>
    <lineage>
        <taxon>Bacteria</taxon>
        <taxon>Pseudomonadati</taxon>
        <taxon>Pseudomonadota</taxon>
        <taxon>Gammaproteobacteria</taxon>
        <taxon>Aeromonadales</taxon>
        <taxon>Aeromonadaceae</taxon>
        <taxon>Oceanisphaera</taxon>
    </lineage>
</organism>
<dbReference type="EMBL" id="MDKE01000011">
    <property type="protein sequence ID" value="OIN12164.1"/>
    <property type="molecule type" value="Genomic_DNA"/>
</dbReference>
<dbReference type="RefSeq" id="WP_071471939.1">
    <property type="nucleotide sequence ID" value="NZ_MDKE01000011.1"/>
</dbReference>